<keyword evidence="2" id="KW-1185">Reference proteome</keyword>
<protein>
    <submittedName>
        <fullName evidence="1">Uncharacterized protein</fullName>
    </submittedName>
</protein>
<sequence length="131" mass="15123">MPKNRYNILVEKSDARDSPVNQEDLSLTLESSLVLSGTKYPEPRTRISFSFVSASEPGVIKLFFVTITHSRSSGEYYGFDSSESCVVIFPNKLNVGRRYEIYGRLEHKSRKVLYCISAKEICYRRLCYEIF</sequence>
<dbReference type="EMBL" id="CP119072">
    <property type="protein sequence ID" value="WEL39869.1"/>
    <property type="molecule type" value="Genomic_DNA"/>
</dbReference>
<name>A0ABY8CLQ7_ENCHE</name>
<evidence type="ECO:0000313" key="1">
    <source>
        <dbReference type="EMBL" id="WEL39869.1"/>
    </source>
</evidence>
<organism evidence="1 2">
    <name type="scientific">Encephalitozoon hellem</name>
    <name type="common">Microsporidian parasite</name>
    <dbReference type="NCBI Taxonomy" id="27973"/>
    <lineage>
        <taxon>Eukaryota</taxon>
        <taxon>Fungi</taxon>
        <taxon>Fungi incertae sedis</taxon>
        <taxon>Microsporidia</taxon>
        <taxon>Unikaryonidae</taxon>
        <taxon>Encephalitozoon</taxon>
    </lineage>
</organism>
<gene>
    <name evidence="1" type="ORF">PFJ87_11g01060</name>
</gene>
<evidence type="ECO:0000313" key="2">
    <source>
        <dbReference type="Proteomes" id="UP001217963"/>
    </source>
</evidence>
<reference evidence="1 2" key="1">
    <citation type="submission" date="2023-02" db="EMBL/GenBank/DDBJ databases">
        <title>Encephalitozoon hellem ATCC 50451 complete genome.</title>
        <authorList>
            <person name="Mascarenhas dos Santos A.C."/>
            <person name="Julian A.T."/>
            <person name="Pombert J.-F."/>
        </authorList>
    </citation>
    <scope>NUCLEOTIDE SEQUENCE [LARGE SCALE GENOMIC DNA]</scope>
    <source>
        <strain evidence="1 2">ATCC 50451</strain>
    </source>
</reference>
<proteinExistence type="predicted"/>
<accession>A0ABY8CLQ7</accession>
<dbReference type="Proteomes" id="UP001217963">
    <property type="component" value="Chromosome XI"/>
</dbReference>